<protein>
    <recommendedName>
        <fullName evidence="2">Cupin type-2 domain-containing protein</fullName>
    </recommendedName>
</protein>
<dbReference type="SUPFAM" id="SSF51182">
    <property type="entry name" value="RmlC-like cupins"/>
    <property type="match status" value="1"/>
</dbReference>
<evidence type="ECO:0000313" key="4">
    <source>
        <dbReference type="Proteomes" id="UP000664132"/>
    </source>
</evidence>
<proteinExistence type="predicted"/>
<dbReference type="Proteomes" id="UP000664132">
    <property type="component" value="Unassembled WGS sequence"/>
</dbReference>
<dbReference type="GO" id="GO:0046872">
    <property type="term" value="F:metal ion binding"/>
    <property type="evidence" value="ECO:0007669"/>
    <property type="project" value="UniProtKB-KW"/>
</dbReference>
<organism evidence="3 4">
    <name type="scientific">Cadophora malorum</name>
    <dbReference type="NCBI Taxonomy" id="108018"/>
    <lineage>
        <taxon>Eukaryota</taxon>
        <taxon>Fungi</taxon>
        <taxon>Dikarya</taxon>
        <taxon>Ascomycota</taxon>
        <taxon>Pezizomycotina</taxon>
        <taxon>Leotiomycetes</taxon>
        <taxon>Helotiales</taxon>
        <taxon>Ploettnerulaceae</taxon>
        <taxon>Cadophora</taxon>
    </lineage>
</organism>
<dbReference type="AlphaFoldDB" id="A0A8H7TC83"/>
<evidence type="ECO:0000256" key="1">
    <source>
        <dbReference type="ARBA" id="ARBA00022723"/>
    </source>
</evidence>
<gene>
    <name evidence="3" type="ORF">IFR04_010076</name>
</gene>
<dbReference type="InterPro" id="IPR014710">
    <property type="entry name" value="RmlC-like_jellyroll"/>
</dbReference>
<dbReference type="InterPro" id="IPR013096">
    <property type="entry name" value="Cupin_2"/>
</dbReference>
<keyword evidence="4" id="KW-1185">Reference proteome</keyword>
<reference evidence="3" key="1">
    <citation type="submission" date="2021-02" db="EMBL/GenBank/DDBJ databases">
        <title>Genome sequence Cadophora malorum strain M34.</title>
        <authorList>
            <person name="Stefanovic E."/>
            <person name="Vu D."/>
            <person name="Scully C."/>
            <person name="Dijksterhuis J."/>
            <person name="Roader J."/>
            <person name="Houbraken J."/>
        </authorList>
    </citation>
    <scope>NUCLEOTIDE SEQUENCE</scope>
    <source>
        <strain evidence="3">M34</strain>
    </source>
</reference>
<sequence length="144" mass="15373">MTSLLPIIKDILPIIMPSHVHVTKSTELDVATGQTDGMVRKGAIINKSSKVCASVMTAAPHTSSAVHHHGEQDTIVYAASGHGAIISDNGTKRQELSPGDFALIPAWTEHQEVNDGEEEVTWIITRSGSEPVVVNLKGWGEGTK</sequence>
<comment type="caution">
    <text evidence="3">The sequence shown here is derived from an EMBL/GenBank/DDBJ whole genome shotgun (WGS) entry which is preliminary data.</text>
</comment>
<dbReference type="InterPro" id="IPR051610">
    <property type="entry name" value="GPI/OXD"/>
</dbReference>
<evidence type="ECO:0000313" key="3">
    <source>
        <dbReference type="EMBL" id="KAG4416821.1"/>
    </source>
</evidence>
<feature type="domain" description="Cupin type-2" evidence="2">
    <location>
        <begin position="55"/>
        <end position="123"/>
    </location>
</feature>
<dbReference type="Gene3D" id="2.60.120.10">
    <property type="entry name" value="Jelly Rolls"/>
    <property type="match status" value="1"/>
</dbReference>
<dbReference type="OrthoDB" id="3511549at2759"/>
<dbReference type="InterPro" id="IPR011051">
    <property type="entry name" value="RmlC_Cupin_sf"/>
</dbReference>
<dbReference type="Pfam" id="PF07883">
    <property type="entry name" value="Cupin_2"/>
    <property type="match status" value="1"/>
</dbReference>
<dbReference type="PANTHER" id="PTHR35848">
    <property type="entry name" value="OXALATE-BINDING PROTEIN"/>
    <property type="match status" value="1"/>
</dbReference>
<evidence type="ECO:0000259" key="2">
    <source>
        <dbReference type="Pfam" id="PF07883"/>
    </source>
</evidence>
<accession>A0A8H7TC83</accession>
<keyword evidence="1" id="KW-0479">Metal-binding</keyword>
<name>A0A8H7TC83_9HELO</name>
<dbReference type="EMBL" id="JAFJYH010000174">
    <property type="protein sequence ID" value="KAG4416821.1"/>
    <property type="molecule type" value="Genomic_DNA"/>
</dbReference>
<dbReference type="PANTHER" id="PTHR35848:SF6">
    <property type="entry name" value="CUPIN TYPE-2 DOMAIN-CONTAINING PROTEIN"/>
    <property type="match status" value="1"/>
</dbReference>